<feature type="transmembrane region" description="Helical" evidence="10">
    <location>
        <begin position="6"/>
        <end position="29"/>
    </location>
</feature>
<evidence type="ECO:0000256" key="6">
    <source>
        <dbReference type="ARBA" id="ARBA00023098"/>
    </source>
</evidence>
<dbReference type="GO" id="GO:0005524">
    <property type="term" value="F:ATP binding"/>
    <property type="evidence" value="ECO:0007669"/>
    <property type="project" value="InterPro"/>
</dbReference>
<evidence type="ECO:0000256" key="5">
    <source>
        <dbReference type="ARBA" id="ARBA00022989"/>
    </source>
</evidence>
<sequence length="987" mass="107621">MTLTQVWGAFLIFVLSPVVGGLPLTGWSTRLLSGKRLRRVGTGNVGVSAAFYHGGKVAGIVAVLLEAAKGIGVVLLARHYFPADPVWEIIALIGLVMGRYWFAKGAGTTNVVWGVAAYDWPTALLTFMLSGLGFTIFRERRQGRLLSLVLLPLITALRHSDGELVLAMSCLSGLIAWIYQKLPDDLDLPDDQGRLESRTMFRFFRGDRALVALDRALDPTKFGHKAATLGQLTAWGYPVPRGYVLPAGDDPTALLAIAEPSPTQPLAVRSSAQDEDTGTASAAGVYQSFLNITSQEALAAAIVRVFSSYSAPQAKAYRQSKGLPEQGLAVIVQQQVQGQFSGVAFSRDPIARCGDAVVIEALPGGADQVVGGQVTPEQYRVLVQADDMPPLAEIAEADWQLSDALTLTVEGQGQTPSRLLQQVAYLARHLESRYQGVPQDLEWSFDGNTLWLLQSRPITTLQPLWTRKIAAEVIPGTIRPLTWSINRPLTCGVWGEIFTVVLGDRARGLDFEATATLHHAHAYFNATLLGDIFRRMGLPAESLEFLTRGAKFSRPPLGSTLRNMPGLVRLLRRELKLEQQFTQENRDRFAPALQALANTPRDTLTPQELLDRVDQILELLKRVTYYNILGPLSFALRRALLKVPEESLNPMQNDEIAALEALRAIAQDIRQTLSKPELARITDSSSLMTALAESTDGESLLKAMGQFIEQYGYLSPVGTDIAVATWQESPGPVRELLAQFVQQPPPPKTTASQGKATTVQRRLDLKGQVNTIYNRLLAELRWSVLALATQWQTQGHLQERDDIFLLTLEEIQALVGGRMPDWRAVQERIGDRKAQYERDKKMPAVPYLVFGNEPPSRQIPLMPTATVQQKLTGIGASAGTVAGPVLVVTQLEAVAAANGPFILVVPYTDAGWAPLLARAHGLIAEVGGRLSHGAIIAREYGIPAVMDVTNATQRLHTGQWVRVNGETGVVEVLEPPANSLALEAGSK</sequence>
<dbReference type="InterPro" id="IPR013815">
    <property type="entry name" value="ATP_grasp_subdomain_1"/>
</dbReference>
<dbReference type="STRING" id="549789.NIES30_09195"/>
<dbReference type="SMART" id="SM01207">
    <property type="entry name" value="G3P_acyltransf"/>
    <property type="match status" value="1"/>
</dbReference>
<name>A0A1U7J726_9CYAN</name>
<dbReference type="Proteomes" id="UP000185557">
    <property type="component" value="Unassembled WGS sequence"/>
</dbReference>
<evidence type="ECO:0000256" key="7">
    <source>
        <dbReference type="ARBA" id="ARBA00023136"/>
    </source>
</evidence>
<evidence type="ECO:0000259" key="11">
    <source>
        <dbReference type="Pfam" id="PF00391"/>
    </source>
</evidence>
<dbReference type="OrthoDB" id="9765468at2"/>
<dbReference type="InterPro" id="IPR036637">
    <property type="entry name" value="Phosphohistidine_dom_sf"/>
</dbReference>
<evidence type="ECO:0000256" key="3">
    <source>
        <dbReference type="ARBA" id="ARBA00022679"/>
    </source>
</evidence>
<dbReference type="Pfam" id="PF02660">
    <property type="entry name" value="G3P_acyltransf"/>
    <property type="match status" value="1"/>
</dbReference>
<keyword evidence="9" id="KW-1208">Phospholipid metabolism</keyword>
<dbReference type="InterPro" id="IPR002192">
    <property type="entry name" value="PPDK_AMP/ATP-bd"/>
</dbReference>
<keyword evidence="13" id="KW-0418">Kinase</keyword>
<evidence type="ECO:0000256" key="8">
    <source>
        <dbReference type="ARBA" id="ARBA00023209"/>
    </source>
</evidence>
<dbReference type="Gene3D" id="3.50.30.10">
    <property type="entry name" value="Phosphohistidine domain"/>
    <property type="match status" value="1"/>
</dbReference>
<keyword evidence="4 10" id="KW-0812">Transmembrane</keyword>
<keyword evidence="5 10" id="KW-1133">Transmembrane helix</keyword>
<dbReference type="PANTHER" id="PTHR43615:SF1">
    <property type="entry name" value="PPDK_N DOMAIN-CONTAINING PROTEIN"/>
    <property type="match status" value="1"/>
</dbReference>
<dbReference type="GO" id="GO:0016301">
    <property type="term" value="F:kinase activity"/>
    <property type="evidence" value="ECO:0007669"/>
    <property type="project" value="UniProtKB-KW"/>
</dbReference>
<keyword evidence="14" id="KW-1185">Reference proteome</keyword>
<evidence type="ECO:0000256" key="10">
    <source>
        <dbReference type="SAM" id="Phobius"/>
    </source>
</evidence>
<keyword evidence="2" id="KW-0444">Lipid biosynthesis</keyword>
<protein>
    <submittedName>
        <fullName evidence="13">Pyruvate phosphate dikinase PEP/pyruvate-binding protein</fullName>
    </submittedName>
</protein>
<dbReference type="SUPFAM" id="SSF56059">
    <property type="entry name" value="Glutathione synthetase ATP-binding domain-like"/>
    <property type="match status" value="1"/>
</dbReference>
<dbReference type="Pfam" id="PF01326">
    <property type="entry name" value="PPDK_N"/>
    <property type="match status" value="1"/>
</dbReference>
<dbReference type="PANTHER" id="PTHR43615">
    <property type="entry name" value="PHOSPHOENOLPYRUVATE SYNTHASE-RELATED"/>
    <property type="match status" value="1"/>
</dbReference>
<dbReference type="Gene3D" id="3.30.1490.20">
    <property type="entry name" value="ATP-grasp fold, A domain"/>
    <property type="match status" value="1"/>
</dbReference>
<dbReference type="RefSeq" id="WP_073608119.1">
    <property type="nucleotide sequence ID" value="NZ_MRCG01000005.1"/>
</dbReference>
<evidence type="ECO:0000313" key="13">
    <source>
        <dbReference type="EMBL" id="OKH48707.1"/>
    </source>
</evidence>
<proteinExistence type="predicted"/>
<dbReference type="InterPro" id="IPR003811">
    <property type="entry name" value="G3P_acylTferase_PlsY"/>
</dbReference>
<keyword evidence="6" id="KW-0443">Lipid metabolism</keyword>
<gene>
    <name evidence="13" type="ORF">NIES30_09195</name>
</gene>
<keyword evidence="1" id="KW-1003">Cell membrane</keyword>
<evidence type="ECO:0000256" key="9">
    <source>
        <dbReference type="ARBA" id="ARBA00023264"/>
    </source>
</evidence>
<accession>A0A1U7J726</accession>
<dbReference type="SUPFAM" id="SSF52009">
    <property type="entry name" value="Phosphohistidine domain"/>
    <property type="match status" value="1"/>
</dbReference>
<evidence type="ECO:0000256" key="1">
    <source>
        <dbReference type="ARBA" id="ARBA00022475"/>
    </source>
</evidence>
<dbReference type="Gene3D" id="3.30.470.20">
    <property type="entry name" value="ATP-grasp fold, B domain"/>
    <property type="match status" value="1"/>
</dbReference>
<evidence type="ECO:0000313" key="14">
    <source>
        <dbReference type="Proteomes" id="UP000185557"/>
    </source>
</evidence>
<evidence type="ECO:0000256" key="2">
    <source>
        <dbReference type="ARBA" id="ARBA00022516"/>
    </source>
</evidence>
<feature type="transmembrane region" description="Helical" evidence="10">
    <location>
        <begin position="86"/>
        <end position="103"/>
    </location>
</feature>
<keyword evidence="3" id="KW-0808">Transferase</keyword>
<keyword evidence="13" id="KW-0670">Pyruvate</keyword>
<dbReference type="EMBL" id="MRCG01000005">
    <property type="protein sequence ID" value="OKH48707.1"/>
    <property type="molecule type" value="Genomic_DNA"/>
</dbReference>
<dbReference type="GO" id="GO:0008654">
    <property type="term" value="P:phospholipid biosynthetic process"/>
    <property type="evidence" value="ECO:0007669"/>
    <property type="project" value="UniProtKB-KW"/>
</dbReference>
<reference evidence="13 14" key="1">
    <citation type="submission" date="2016-11" db="EMBL/GenBank/DDBJ databases">
        <title>Draft Genome Sequences of Nine Cyanobacterial Strains from Diverse Habitats.</title>
        <authorList>
            <person name="Zhu T."/>
            <person name="Hou S."/>
            <person name="Lu X."/>
            <person name="Hess W.R."/>
        </authorList>
    </citation>
    <scope>NUCLEOTIDE SEQUENCE [LARGE SCALE GENOMIC DNA]</scope>
    <source>
        <strain evidence="13 14">NIES-30</strain>
    </source>
</reference>
<dbReference type="InterPro" id="IPR008279">
    <property type="entry name" value="PEP-util_enz_mobile_dom"/>
</dbReference>
<evidence type="ECO:0000259" key="12">
    <source>
        <dbReference type="Pfam" id="PF01326"/>
    </source>
</evidence>
<dbReference type="InterPro" id="IPR051549">
    <property type="entry name" value="PEP_Utilizing_Enz"/>
</dbReference>
<feature type="domain" description="PEP-utilising enzyme mobile" evidence="11">
    <location>
        <begin position="901"/>
        <end position="968"/>
    </location>
</feature>
<keyword evidence="7 10" id="KW-0472">Membrane</keyword>
<dbReference type="Pfam" id="PF00391">
    <property type="entry name" value="PEP-utilizers"/>
    <property type="match status" value="1"/>
</dbReference>
<comment type="caution">
    <text evidence="13">The sequence shown here is derived from an EMBL/GenBank/DDBJ whole genome shotgun (WGS) entry which is preliminary data.</text>
</comment>
<dbReference type="GO" id="GO:0043772">
    <property type="term" value="F:acyl-phosphate glycerol-3-phosphate acyltransferase activity"/>
    <property type="evidence" value="ECO:0007669"/>
    <property type="project" value="InterPro"/>
</dbReference>
<feature type="domain" description="Pyruvate phosphate dikinase AMP/ATP-binding" evidence="12">
    <location>
        <begin position="264"/>
        <end position="462"/>
    </location>
</feature>
<evidence type="ECO:0000256" key="4">
    <source>
        <dbReference type="ARBA" id="ARBA00022692"/>
    </source>
</evidence>
<feature type="transmembrane region" description="Helical" evidence="10">
    <location>
        <begin position="115"/>
        <end position="137"/>
    </location>
</feature>
<organism evidence="13 14">
    <name type="scientific">Phormidium tenue NIES-30</name>
    <dbReference type="NCBI Taxonomy" id="549789"/>
    <lineage>
        <taxon>Bacteria</taxon>
        <taxon>Bacillati</taxon>
        <taxon>Cyanobacteriota</taxon>
        <taxon>Cyanophyceae</taxon>
        <taxon>Oscillatoriophycideae</taxon>
        <taxon>Oscillatoriales</taxon>
        <taxon>Oscillatoriaceae</taxon>
        <taxon>Phormidium</taxon>
    </lineage>
</organism>
<keyword evidence="8" id="KW-0594">Phospholipid biosynthesis</keyword>
<dbReference type="AlphaFoldDB" id="A0A1U7J726"/>
<dbReference type="GO" id="GO:0005886">
    <property type="term" value="C:plasma membrane"/>
    <property type="evidence" value="ECO:0007669"/>
    <property type="project" value="InterPro"/>
</dbReference>